<accession>A0ABV6VCQ2</accession>
<proteinExistence type="predicted"/>
<dbReference type="PROSITE" id="PS50110">
    <property type="entry name" value="RESPONSE_REGULATORY"/>
    <property type="match status" value="1"/>
</dbReference>
<dbReference type="PANTHER" id="PTHR45526">
    <property type="entry name" value="TRANSCRIPTIONAL REGULATORY PROTEIN DPIA"/>
    <property type="match status" value="1"/>
</dbReference>
<dbReference type="InterPro" id="IPR051271">
    <property type="entry name" value="2C-system_Tx_regulators"/>
</dbReference>
<dbReference type="EMBL" id="JBHEZX010000008">
    <property type="protein sequence ID" value="MFC1411492.1"/>
    <property type="molecule type" value="Genomic_DNA"/>
</dbReference>
<keyword evidence="2" id="KW-1185">Reference proteome</keyword>
<dbReference type="Gene3D" id="1.10.10.10">
    <property type="entry name" value="Winged helix-like DNA-binding domain superfamily/Winged helix DNA-binding domain"/>
    <property type="match status" value="1"/>
</dbReference>
<dbReference type="InterPro" id="IPR001789">
    <property type="entry name" value="Sig_transdc_resp-reg_receiver"/>
</dbReference>
<organism evidence="1 2">
    <name type="scientific">Streptacidiphilus alkalitolerans</name>
    <dbReference type="NCBI Taxonomy" id="3342712"/>
    <lineage>
        <taxon>Bacteria</taxon>
        <taxon>Bacillati</taxon>
        <taxon>Actinomycetota</taxon>
        <taxon>Actinomycetes</taxon>
        <taxon>Kitasatosporales</taxon>
        <taxon>Streptomycetaceae</taxon>
        <taxon>Streptacidiphilus</taxon>
    </lineage>
</organism>
<evidence type="ECO:0000313" key="2">
    <source>
        <dbReference type="Proteomes" id="UP001592582"/>
    </source>
</evidence>
<dbReference type="InterPro" id="IPR011006">
    <property type="entry name" value="CheY-like_superfamily"/>
</dbReference>
<evidence type="ECO:0000313" key="1">
    <source>
        <dbReference type="EMBL" id="MFC1411492.1"/>
    </source>
</evidence>
<comment type="caution">
    <text evidence="1">The sequence shown here is derived from an EMBL/GenBank/DDBJ whole genome shotgun (WGS) entry which is preliminary data.</text>
</comment>
<dbReference type="PIRSF" id="PIRSF006171">
    <property type="entry name" value="RR_citrat_malat"/>
    <property type="match status" value="1"/>
</dbReference>
<protein>
    <submittedName>
        <fullName evidence="1">Response regulator</fullName>
    </submittedName>
</protein>
<reference evidence="1 2" key="1">
    <citation type="submission" date="2024-09" db="EMBL/GenBank/DDBJ databases">
        <authorList>
            <person name="Lee S.D."/>
        </authorList>
    </citation>
    <scope>NUCLEOTIDE SEQUENCE [LARGE SCALE GENOMIC DNA]</scope>
    <source>
        <strain evidence="1 2">N1-1</strain>
    </source>
</reference>
<name>A0ABV6VCQ2_9ACTN</name>
<dbReference type="SUPFAM" id="SSF46785">
    <property type="entry name" value="Winged helix' DNA-binding domain"/>
    <property type="match status" value="1"/>
</dbReference>
<dbReference type="InterPro" id="IPR036390">
    <property type="entry name" value="WH_DNA-bd_sf"/>
</dbReference>
<dbReference type="InterPro" id="IPR036388">
    <property type="entry name" value="WH-like_DNA-bd_sf"/>
</dbReference>
<dbReference type="Pfam" id="PF00072">
    <property type="entry name" value="Response_reg"/>
    <property type="match status" value="1"/>
</dbReference>
<dbReference type="InterPro" id="IPR024187">
    <property type="entry name" value="Sig_transdc_resp-reg_cit/mal"/>
</dbReference>
<gene>
    <name evidence="1" type="ORF">ACEZDG_19690</name>
</gene>
<dbReference type="Pfam" id="PF20714">
    <property type="entry name" value="HTH_64"/>
    <property type="match status" value="1"/>
</dbReference>
<sequence length="224" mass="24185">MISTLIVEDDPILAEAHRAFTERVPGFTVAGVAHLGGEALRLVATRPVDLLLLDVNLPDLTGIELCRILRTRGDQVDVIAVTSARDLATVRAAVSLGVVQYLLKPFSFASFQEKLGSYAEFRRRAAEAPDVLAQDDVDRTFAALHQTAGQPLPKGLTDATLRAVFTLLRAEGRLSAAQTAAGVGVSVQTARRYLDYLTAQRLVSRAPVYGGAGRPEQVYRWTAS</sequence>
<dbReference type="SUPFAM" id="SSF52172">
    <property type="entry name" value="CheY-like"/>
    <property type="match status" value="1"/>
</dbReference>
<dbReference type="Proteomes" id="UP001592582">
    <property type="component" value="Unassembled WGS sequence"/>
</dbReference>
<dbReference type="PANTHER" id="PTHR45526:SF1">
    <property type="entry name" value="TRANSCRIPTIONAL REGULATORY PROTEIN DCUR-RELATED"/>
    <property type="match status" value="1"/>
</dbReference>
<dbReference type="SMART" id="SM00448">
    <property type="entry name" value="REC"/>
    <property type="match status" value="1"/>
</dbReference>
<dbReference type="Gene3D" id="3.40.50.2300">
    <property type="match status" value="1"/>
</dbReference>
<dbReference type="InterPro" id="IPR048714">
    <property type="entry name" value="DpiA-like_HTH"/>
</dbReference>